<dbReference type="SUPFAM" id="SSF51126">
    <property type="entry name" value="Pectin lyase-like"/>
    <property type="match status" value="1"/>
</dbReference>
<keyword evidence="6" id="KW-1185">Reference proteome</keyword>
<dbReference type="PANTHER" id="PTHR31321:SF57">
    <property type="entry name" value="PECTINESTERASE 53-RELATED"/>
    <property type="match status" value="1"/>
</dbReference>
<dbReference type="InterPro" id="IPR011050">
    <property type="entry name" value="Pectin_lyase_fold/virulence"/>
</dbReference>
<accession>A0ABS7CKE1</accession>
<evidence type="ECO:0000259" key="4">
    <source>
        <dbReference type="Pfam" id="PF01095"/>
    </source>
</evidence>
<evidence type="ECO:0000256" key="3">
    <source>
        <dbReference type="ARBA" id="ARBA00023085"/>
    </source>
</evidence>
<reference evidence="5 6" key="1">
    <citation type="submission" date="2021-07" db="EMBL/GenBank/DDBJ databases">
        <title>Paenibacillus radiodurans sp. nov., isolated from the southeastern edge of Tengger Desert.</title>
        <authorList>
            <person name="Zhang G."/>
        </authorList>
    </citation>
    <scope>NUCLEOTIDE SEQUENCE [LARGE SCALE GENOMIC DNA]</scope>
    <source>
        <strain evidence="5 6">CCM 7311</strain>
    </source>
</reference>
<gene>
    <name evidence="5" type="ORF">K0U00_45915</name>
</gene>
<name>A0ABS7CKE1_9BACL</name>
<sequence>MATIVVDSRGEGDFRTVQEAVAAAPEHSGGRTVIYIRKGIYEEKVIVPASKKGLSLIGESREGTVLVYSDYANMIGQDGMKIGNDNSASTYVYADDFHAERLTFSNQAGLYKGQAL</sequence>
<dbReference type="PANTHER" id="PTHR31321">
    <property type="entry name" value="ACYL-COA THIOESTER HYDROLASE YBHC-RELATED"/>
    <property type="match status" value="1"/>
</dbReference>
<dbReference type="InterPro" id="IPR012334">
    <property type="entry name" value="Pectin_lyas_fold"/>
</dbReference>
<evidence type="ECO:0000313" key="6">
    <source>
        <dbReference type="Proteomes" id="UP001519887"/>
    </source>
</evidence>
<comment type="similarity">
    <text evidence="1">Belongs to the pectinesterase family.</text>
</comment>
<evidence type="ECO:0000256" key="2">
    <source>
        <dbReference type="ARBA" id="ARBA00022801"/>
    </source>
</evidence>
<dbReference type="InterPro" id="IPR000070">
    <property type="entry name" value="Pectinesterase_cat"/>
</dbReference>
<protein>
    <submittedName>
        <fullName evidence="5">Pectin esterase</fullName>
    </submittedName>
</protein>
<proteinExistence type="inferred from homology"/>
<feature type="domain" description="Pectinesterase catalytic" evidence="4">
    <location>
        <begin position="4"/>
        <end position="115"/>
    </location>
</feature>
<feature type="non-terminal residue" evidence="5">
    <location>
        <position position="116"/>
    </location>
</feature>
<keyword evidence="3" id="KW-0063">Aspartyl esterase</keyword>
<comment type="caution">
    <text evidence="5">The sequence shown here is derived from an EMBL/GenBank/DDBJ whole genome shotgun (WGS) entry which is preliminary data.</text>
</comment>
<evidence type="ECO:0000256" key="1">
    <source>
        <dbReference type="ARBA" id="ARBA00008891"/>
    </source>
</evidence>
<evidence type="ECO:0000313" key="5">
    <source>
        <dbReference type="EMBL" id="MBW7461417.1"/>
    </source>
</evidence>
<dbReference type="Pfam" id="PF01095">
    <property type="entry name" value="Pectinesterase"/>
    <property type="match status" value="1"/>
</dbReference>
<dbReference type="Gene3D" id="2.160.20.10">
    <property type="entry name" value="Single-stranded right-handed beta-helix, Pectin lyase-like"/>
    <property type="match status" value="1"/>
</dbReference>
<dbReference type="Proteomes" id="UP001519887">
    <property type="component" value="Unassembled WGS sequence"/>
</dbReference>
<keyword evidence="2" id="KW-0378">Hydrolase</keyword>
<dbReference type="EMBL" id="JAHZIK010002938">
    <property type="protein sequence ID" value="MBW7461417.1"/>
    <property type="molecule type" value="Genomic_DNA"/>
</dbReference>
<organism evidence="5 6">
    <name type="scientific">Paenibacillus sepulcri</name>
    <dbReference type="NCBI Taxonomy" id="359917"/>
    <lineage>
        <taxon>Bacteria</taxon>
        <taxon>Bacillati</taxon>
        <taxon>Bacillota</taxon>
        <taxon>Bacilli</taxon>
        <taxon>Bacillales</taxon>
        <taxon>Paenibacillaceae</taxon>
        <taxon>Paenibacillus</taxon>
    </lineage>
</organism>